<dbReference type="NCBIfam" id="TIGR01198">
    <property type="entry name" value="pgl"/>
    <property type="match status" value="1"/>
</dbReference>
<dbReference type="PANTHER" id="PTHR11054">
    <property type="entry name" value="6-PHOSPHOGLUCONOLACTONASE"/>
    <property type="match status" value="1"/>
</dbReference>
<evidence type="ECO:0000256" key="1">
    <source>
        <dbReference type="ARBA" id="ARBA00000832"/>
    </source>
</evidence>
<dbReference type="InterPro" id="IPR006148">
    <property type="entry name" value="Glc/Gal-6P_isomerase"/>
</dbReference>
<dbReference type="CDD" id="cd01400">
    <property type="entry name" value="6PGL"/>
    <property type="match status" value="1"/>
</dbReference>
<dbReference type="Pfam" id="PF01182">
    <property type="entry name" value="Glucosamine_iso"/>
    <property type="match status" value="1"/>
</dbReference>
<proteinExistence type="inferred from homology"/>
<dbReference type="EC" id="3.1.1.31" evidence="5 7"/>
<evidence type="ECO:0000256" key="7">
    <source>
        <dbReference type="RuleBase" id="RU365095"/>
    </source>
</evidence>
<dbReference type="InterPro" id="IPR039104">
    <property type="entry name" value="6PGL"/>
</dbReference>
<evidence type="ECO:0000313" key="9">
    <source>
        <dbReference type="EMBL" id="BAV33097.1"/>
    </source>
</evidence>
<dbReference type="Proteomes" id="UP000243180">
    <property type="component" value="Chromosome"/>
</dbReference>
<dbReference type="GO" id="GO:0005975">
    <property type="term" value="P:carbohydrate metabolic process"/>
    <property type="evidence" value="ECO:0007669"/>
    <property type="project" value="UniProtKB-UniRule"/>
</dbReference>
<keyword evidence="7" id="KW-0378">Hydrolase</keyword>
<dbReference type="EMBL" id="AP014879">
    <property type="protein sequence ID" value="BAV33097.1"/>
    <property type="molecule type" value="Genomic_DNA"/>
</dbReference>
<dbReference type="GO" id="GO:0017057">
    <property type="term" value="F:6-phosphogluconolactonase activity"/>
    <property type="evidence" value="ECO:0007669"/>
    <property type="project" value="UniProtKB-UniRule"/>
</dbReference>
<dbReference type="RefSeq" id="WP_197702701.1">
    <property type="nucleotide sequence ID" value="NZ_AP014879.1"/>
</dbReference>
<accession>A0A1B4XE56</accession>
<keyword evidence="10" id="KW-1185">Reference proteome</keyword>
<protein>
    <recommendedName>
        <fullName evidence="6 7">6-phosphogluconolactonase</fullName>
        <shortName evidence="7">6PGL</shortName>
        <ecNumber evidence="5 7">3.1.1.31</ecNumber>
    </recommendedName>
</protein>
<feature type="domain" description="Glucosamine/galactosamine-6-phosphate isomerase" evidence="8">
    <location>
        <begin position="14"/>
        <end position="217"/>
    </location>
</feature>
<organism evidence="9 10">
    <name type="scientific">Sulfuricaulis limicola</name>
    <dbReference type="NCBI Taxonomy" id="1620215"/>
    <lineage>
        <taxon>Bacteria</taxon>
        <taxon>Pseudomonadati</taxon>
        <taxon>Pseudomonadota</taxon>
        <taxon>Gammaproteobacteria</taxon>
        <taxon>Acidiferrobacterales</taxon>
        <taxon>Acidiferrobacteraceae</taxon>
        <taxon>Sulfuricaulis</taxon>
    </lineage>
</organism>
<dbReference type="Gene3D" id="3.40.50.1360">
    <property type="match status" value="1"/>
</dbReference>
<dbReference type="InParanoid" id="A0A1B4XE56"/>
<comment type="catalytic activity">
    <reaction evidence="1 7">
        <text>6-phospho-D-glucono-1,5-lactone + H2O = 6-phospho-D-gluconate + H(+)</text>
        <dbReference type="Rhea" id="RHEA:12556"/>
        <dbReference type="ChEBI" id="CHEBI:15377"/>
        <dbReference type="ChEBI" id="CHEBI:15378"/>
        <dbReference type="ChEBI" id="CHEBI:57955"/>
        <dbReference type="ChEBI" id="CHEBI:58759"/>
        <dbReference type="EC" id="3.1.1.31"/>
    </reaction>
</comment>
<dbReference type="InterPro" id="IPR037171">
    <property type="entry name" value="NagB/RpiA_transferase-like"/>
</dbReference>
<dbReference type="KEGG" id="slim:SCL_0777"/>
<dbReference type="GO" id="GO:0006098">
    <property type="term" value="P:pentose-phosphate shunt"/>
    <property type="evidence" value="ECO:0007669"/>
    <property type="project" value="UniProtKB-UniPathway"/>
</dbReference>
<name>A0A1B4XE56_9GAMM</name>
<dbReference type="UniPathway" id="UPA00115">
    <property type="reaction ID" value="UER00409"/>
</dbReference>
<reference evidence="9 10" key="1">
    <citation type="submission" date="2015-05" db="EMBL/GenBank/DDBJ databases">
        <title>Complete genome sequence of a sulfur-oxidizing gammaproteobacterium strain HA5.</title>
        <authorList>
            <person name="Miura A."/>
            <person name="Kojima H."/>
            <person name="Fukui M."/>
        </authorList>
    </citation>
    <scope>NUCLEOTIDE SEQUENCE [LARGE SCALE GENOMIC DNA]</scope>
    <source>
        <strain evidence="9 10">HA5</strain>
    </source>
</reference>
<comment type="similarity">
    <text evidence="4 7">Belongs to the glucosamine/galactosamine-6-phosphate isomerase family. 6-phosphogluconolactonase subfamily.</text>
</comment>
<evidence type="ECO:0000256" key="4">
    <source>
        <dbReference type="ARBA" id="ARBA00010662"/>
    </source>
</evidence>
<dbReference type="SUPFAM" id="SSF100950">
    <property type="entry name" value="NagB/RpiA/CoA transferase-like"/>
    <property type="match status" value="1"/>
</dbReference>
<dbReference type="PANTHER" id="PTHR11054:SF0">
    <property type="entry name" value="6-PHOSPHOGLUCONOLACTONASE"/>
    <property type="match status" value="1"/>
</dbReference>
<evidence type="ECO:0000256" key="3">
    <source>
        <dbReference type="ARBA" id="ARBA00004961"/>
    </source>
</evidence>
<evidence type="ECO:0000256" key="5">
    <source>
        <dbReference type="ARBA" id="ARBA00013198"/>
    </source>
</evidence>
<evidence type="ECO:0000256" key="6">
    <source>
        <dbReference type="ARBA" id="ARBA00020337"/>
    </source>
</evidence>
<dbReference type="FunCoup" id="A0A1B4XE56">
    <property type="interactions" value="436"/>
</dbReference>
<evidence type="ECO:0000259" key="8">
    <source>
        <dbReference type="Pfam" id="PF01182"/>
    </source>
</evidence>
<evidence type="ECO:0000313" key="10">
    <source>
        <dbReference type="Proteomes" id="UP000243180"/>
    </source>
</evidence>
<comment type="function">
    <text evidence="2 7">Hydrolysis of 6-phosphogluconolactone to 6-phosphogluconate.</text>
</comment>
<sequence length="234" mass="25382">MSAPAPTTRWQVFPDAAALAGQAEALILDAARQSIAARGVFHLVLAGGNTPKNAYERLRECGANWVKWQIYFGDERCLPRGDPGRNDTMARRAWLDHIRIPPVNVHPIPAEHGAEKGAQRYAEIMRRVPEFDLVLLGLGEDGHIASLFPGQSLGSEEGAADVLAVRAAPKPPPERVSLSAARLSRAQRALFMVGGEAKRDAVRAWRAGADIPARHIVPVLGVDVYVDRAAWPEA</sequence>
<dbReference type="AlphaFoldDB" id="A0A1B4XE56"/>
<comment type="pathway">
    <text evidence="3 7">Carbohydrate degradation; pentose phosphate pathway; D-ribulose 5-phosphate from D-glucose 6-phosphate (oxidative stage): step 2/3.</text>
</comment>
<gene>
    <name evidence="7" type="primary">pgl</name>
    <name evidence="9" type="ORF">SCL_0777</name>
</gene>
<evidence type="ECO:0000256" key="2">
    <source>
        <dbReference type="ARBA" id="ARBA00002681"/>
    </source>
</evidence>
<dbReference type="InterPro" id="IPR005900">
    <property type="entry name" value="6-phosphogluconolactonase_DevB"/>
</dbReference>